<dbReference type="AlphaFoldDB" id="G4MAJ2"/>
<feature type="transmembrane region" description="Helical" evidence="6">
    <location>
        <begin position="78"/>
        <end position="96"/>
    </location>
</feature>
<keyword evidence="4 6" id="KW-1133">Transmembrane helix</keyword>
<reference evidence="8 9" key="2">
    <citation type="submission" date="2011-10" db="EMBL/GenBank/DDBJ databases">
        <title>Draft genome sequence of Candidatus Burkholderia kirkii.</title>
        <authorList>
            <person name="Carlier A.L."/>
            <person name="Eberl L."/>
        </authorList>
    </citation>
    <scope>NUCLEOTIDE SEQUENCE [LARGE SCALE GENOMIC DNA]</scope>
    <source>
        <strain evidence="8 9">UZHbot1</strain>
    </source>
</reference>
<feature type="transmembrane region" description="Helical" evidence="6">
    <location>
        <begin position="45"/>
        <end position="72"/>
    </location>
</feature>
<gene>
    <name evidence="8" type="ORF">BKIR_c25_4133</name>
</gene>
<dbReference type="PANTHER" id="PTHR34820">
    <property type="entry name" value="INNER MEMBRANE PROTEIN YEBZ"/>
    <property type="match status" value="1"/>
</dbReference>
<evidence type="ECO:0000313" key="9">
    <source>
        <dbReference type="Proteomes" id="UP000003511"/>
    </source>
</evidence>
<dbReference type="STRING" id="1055526.BKIR_c25_4133"/>
<feature type="transmembrane region" description="Helical" evidence="6">
    <location>
        <begin position="255"/>
        <end position="276"/>
    </location>
</feature>
<feature type="transmembrane region" description="Helical" evidence="6">
    <location>
        <begin position="214"/>
        <end position="234"/>
    </location>
</feature>
<dbReference type="EMBL" id="CAFE01000158">
    <property type="protein sequence ID" value="CCD38171.1"/>
    <property type="molecule type" value="Genomic_DNA"/>
</dbReference>
<proteinExistence type="predicted"/>
<comment type="caution">
    <text evidence="8">The sequence shown here is derived from an EMBL/GenBank/DDBJ whole genome shotgun (WGS) entry which is preliminary data.</text>
</comment>
<dbReference type="InterPro" id="IPR008457">
    <property type="entry name" value="Cu-R_CopD_dom"/>
</dbReference>
<feature type="domain" description="Copper resistance protein D" evidence="7">
    <location>
        <begin position="174"/>
        <end position="276"/>
    </location>
</feature>
<sequence>MQVCFAALVDIAFACGLILDAWLRGEQACAPVSPARLGWRRARRAGILAAFVLVLCNCVSLWLQAASLWLVATHTQASIGWSVGLAGSVLLLLAAAQGGTLSAARAGFTMLAVLIVAAGKSAVGHAADASAFSVAKAVQALHLLATGTWGGIVIAGAFVLPALDTSLARAPLIRIVARMSRTAAIAVAFVIATGAFNAWRGIGGTPAVLTASMWGHALIVKLVLIAVALAIGALNRWSALPRLQRSASTMDAHTVINVMRIEAVMMAGAFVAASVLSHSVPGSSFPG</sequence>
<dbReference type="BioCyc" id="CBUR1055526:G10QW-1316-MONOMER"/>
<feature type="transmembrane region" description="Helical" evidence="6">
    <location>
        <begin position="108"/>
        <end position="127"/>
    </location>
</feature>
<keyword evidence="2" id="KW-1003">Cell membrane</keyword>
<evidence type="ECO:0000256" key="3">
    <source>
        <dbReference type="ARBA" id="ARBA00022692"/>
    </source>
</evidence>
<feature type="transmembrane region" description="Helical" evidence="6">
    <location>
        <begin position="139"/>
        <end position="163"/>
    </location>
</feature>
<evidence type="ECO:0000256" key="2">
    <source>
        <dbReference type="ARBA" id="ARBA00022475"/>
    </source>
</evidence>
<protein>
    <submittedName>
        <fullName evidence="8">Copper resistance protein D</fullName>
    </submittedName>
</protein>
<evidence type="ECO:0000313" key="8">
    <source>
        <dbReference type="EMBL" id="CCD38171.1"/>
    </source>
</evidence>
<organism evidence="8 9">
    <name type="scientific">Candidatus Paraburkholderia kirkii UZHbot1</name>
    <dbReference type="NCBI Taxonomy" id="1055526"/>
    <lineage>
        <taxon>Bacteria</taxon>
        <taxon>Pseudomonadati</taxon>
        <taxon>Pseudomonadota</taxon>
        <taxon>Betaproteobacteria</taxon>
        <taxon>Burkholderiales</taxon>
        <taxon>Burkholderiaceae</taxon>
        <taxon>Paraburkholderia</taxon>
    </lineage>
</organism>
<keyword evidence="3 6" id="KW-0812">Transmembrane</keyword>
<name>G4MAJ2_9BURK</name>
<keyword evidence="9" id="KW-1185">Reference proteome</keyword>
<reference evidence="8 9" key="1">
    <citation type="submission" date="2011-09" db="EMBL/GenBank/DDBJ databases">
        <authorList>
            <person name="Carlier A."/>
        </authorList>
    </citation>
    <scope>NUCLEOTIDE SEQUENCE [LARGE SCALE GENOMIC DNA]</scope>
    <source>
        <strain evidence="8 9">UZHbot1</strain>
    </source>
</reference>
<accession>G4MAJ2</accession>
<evidence type="ECO:0000256" key="1">
    <source>
        <dbReference type="ARBA" id="ARBA00004651"/>
    </source>
</evidence>
<dbReference type="HOGENOM" id="CLU_896230_0_0_4"/>
<keyword evidence="5 6" id="KW-0472">Membrane</keyword>
<evidence type="ECO:0000256" key="6">
    <source>
        <dbReference type="SAM" id="Phobius"/>
    </source>
</evidence>
<dbReference type="GO" id="GO:0005886">
    <property type="term" value="C:plasma membrane"/>
    <property type="evidence" value="ECO:0007669"/>
    <property type="project" value="UniProtKB-SubCell"/>
</dbReference>
<evidence type="ECO:0000256" key="4">
    <source>
        <dbReference type="ARBA" id="ARBA00022989"/>
    </source>
</evidence>
<dbReference type="InterPro" id="IPR032694">
    <property type="entry name" value="CopC/D"/>
</dbReference>
<evidence type="ECO:0000256" key="5">
    <source>
        <dbReference type="ARBA" id="ARBA00023136"/>
    </source>
</evidence>
<evidence type="ECO:0000259" key="7">
    <source>
        <dbReference type="Pfam" id="PF05425"/>
    </source>
</evidence>
<dbReference type="Proteomes" id="UP000003511">
    <property type="component" value="Unassembled WGS sequence"/>
</dbReference>
<dbReference type="GO" id="GO:0006825">
    <property type="term" value="P:copper ion transport"/>
    <property type="evidence" value="ECO:0007669"/>
    <property type="project" value="InterPro"/>
</dbReference>
<dbReference type="Pfam" id="PF05425">
    <property type="entry name" value="CopD"/>
    <property type="match status" value="1"/>
</dbReference>
<dbReference type="PANTHER" id="PTHR34820:SF4">
    <property type="entry name" value="INNER MEMBRANE PROTEIN YEBZ"/>
    <property type="match status" value="1"/>
</dbReference>
<comment type="subcellular location">
    <subcellularLocation>
        <location evidence="1">Cell membrane</location>
        <topology evidence="1">Multi-pass membrane protein</topology>
    </subcellularLocation>
</comment>
<feature type="transmembrane region" description="Helical" evidence="6">
    <location>
        <begin position="183"/>
        <end position="202"/>
    </location>
</feature>